<evidence type="ECO:0000313" key="1">
    <source>
        <dbReference type="EMBL" id="CAI9701941.1"/>
    </source>
</evidence>
<name>A0ACB0EPD1_RANTA</name>
<protein>
    <submittedName>
        <fullName evidence="1">Uncharacterized protein</fullName>
    </submittedName>
</protein>
<accession>A0ACB0EPD1</accession>
<dbReference type="EMBL" id="OX596106">
    <property type="protein sequence ID" value="CAI9701941.1"/>
    <property type="molecule type" value="Genomic_DNA"/>
</dbReference>
<sequence>MLKGEDQKEGGCRPPPPAAHHEVEEADFWAKLRPLIQRCGRARACLQPRVRWCGEAMPGAPLATTRRQDPAPALVAGTGGKPLGLSSSCC</sequence>
<organism evidence="1 2">
    <name type="scientific">Rangifer tarandus platyrhynchus</name>
    <name type="common">Svalbard reindeer</name>
    <dbReference type="NCBI Taxonomy" id="3082113"/>
    <lineage>
        <taxon>Eukaryota</taxon>
        <taxon>Metazoa</taxon>
        <taxon>Chordata</taxon>
        <taxon>Craniata</taxon>
        <taxon>Vertebrata</taxon>
        <taxon>Euteleostomi</taxon>
        <taxon>Mammalia</taxon>
        <taxon>Eutheria</taxon>
        <taxon>Laurasiatheria</taxon>
        <taxon>Artiodactyla</taxon>
        <taxon>Ruminantia</taxon>
        <taxon>Pecora</taxon>
        <taxon>Cervidae</taxon>
        <taxon>Odocoileinae</taxon>
        <taxon>Rangifer</taxon>
    </lineage>
</organism>
<gene>
    <name evidence="1" type="ORF">MRATA1EN3_LOCUS13154</name>
</gene>
<dbReference type="Proteomes" id="UP001162501">
    <property type="component" value="Chromosome 22"/>
</dbReference>
<proteinExistence type="predicted"/>
<evidence type="ECO:0000313" key="2">
    <source>
        <dbReference type="Proteomes" id="UP001162501"/>
    </source>
</evidence>
<reference evidence="1" key="1">
    <citation type="submission" date="2023-05" db="EMBL/GenBank/DDBJ databases">
        <authorList>
            <consortium name="ELIXIR-Norway"/>
        </authorList>
    </citation>
    <scope>NUCLEOTIDE SEQUENCE</scope>
</reference>